<evidence type="ECO:0000256" key="3">
    <source>
        <dbReference type="ARBA" id="ARBA00022475"/>
    </source>
</evidence>
<sequence length="319" mass="34073">MDTSPFYEIQPGIIWDSRVAWDLSLGGLGVGAFLLAFLLWCLADRRYRPLAQTAAVIAPVAVAIGLTLLFSKLGFKLHVYQMGLNFAPTSIMWWGALLQGAFVGLSAIFAFRLLFPNVSLFDWLSARVVGWVAVPLAVLTGLYHGVLLAVISSHPLWATGQMVIASVLLFMVTGSAGALLIHMIRTAILGAHPEEGSLKAYWVGLRPLVLVMLVSTALLLVTLLAWWIDLRFGPTRDQEVIAAVLATYGSLIILAITALFGALALCLVALLASQRGRSLPAFATAILCVLMLGGGFAIRYIAVLGGQLSPSISTLATLS</sequence>
<dbReference type="EMBL" id="JAMJPJ010000035">
    <property type="protein sequence ID" value="MCL7931328.1"/>
    <property type="molecule type" value="Genomic_DNA"/>
</dbReference>
<protein>
    <submittedName>
        <fullName evidence="8">Polysulfide reductase NrfD</fullName>
    </submittedName>
</protein>
<evidence type="ECO:0000256" key="1">
    <source>
        <dbReference type="ARBA" id="ARBA00004651"/>
    </source>
</evidence>
<gene>
    <name evidence="8" type="primary">nrfD</name>
    <name evidence="8" type="ORF">M8006_15310</name>
</gene>
<feature type="transmembrane region" description="Helical" evidence="7">
    <location>
        <begin position="240"/>
        <end position="272"/>
    </location>
</feature>
<evidence type="ECO:0000313" key="9">
    <source>
        <dbReference type="Proteomes" id="UP001165308"/>
    </source>
</evidence>
<dbReference type="PANTHER" id="PTHR34856:SF2">
    <property type="entry name" value="PROTEIN NRFD"/>
    <property type="match status" value="1"/>
</dbReference>
<evidence type="ECO:0000256" key="7">
    <source>
        <dbReference type="SAM" id="Phobius"/>
    </source>
</evidence>
<accession>A0ABT0SU09</accession>
<dbReference type="PANTHER" id="PTHR34856">
    <property type="entry name" value="PROTEIN NRFD"/>
    <property type="match status" value="1"/>
</dbReference>
<comment type="subcellular location">
    <subcellularLocation>
        <location evidence="1">Cell membrane</location>
        <topology evidence="1">Multi-pass membrane protein</topology>
    </subcellularLocation>
</comment>
<dbReference type="Proteomes" id="UP001165308">
    <property type="component" value="Unassembled WGS sequence"/>
</dbReference>
<feature type="transmembrane region" description="Helical" evidence="7">
    <location>
        <begin position="91"/>
        <end position="115"/>
    </location>
</feature>
<evidence type="ECO:0000256" key="5">
    <source>
        <dbReference type="ARBA" id="ARBA00022989"/>
    </source>
</evidence>
<feature type="transmembrane region" description="Helical" evidence="7">
    <location>
        <begin position="163"/>
        <end position="184"/>
    </location>
</feature>
<keyword evidence="6 7" id="KW-0472">Membrane</keyword>
<keyword evidence="4 7" id="KW-0812">Transmembrane</keyword>
<organism evidence="8 9">
    <name type="scientific">Halomonas llamarensis</name>
    <dbReference type="NCBI Taxonomy" id="2945104"/>
    <lineage>
        <taxon>Bacteria</taxon>
        <taxon>Pseudomonadati</taxon>
        <taxon>Pseudomonadota</taxon>
        <taxon>Gammaproteobacteria</taxon>
        <taxon>Oceanospirillales</taxon>
        <taxon>Halomonadaceae</taxon>
        <taxon>Halomonas</taxon>
    </lineage>
</organism>
<comment type="similarity">
    <text evidence="2">Belongs to the NrfD family.</text>
</comment>
<feature type="transmembrane region" description="Helical" evidence="7">
    <location>
        <begin position="20"/>
        <end position="43"/>
    </location>
</feature>
<proteinExistence type="inferred from homology"/>
<feature type="transmembrane region" description="Helical" evidence="7">
    <location>
        <begin position="127"/>
        <end position="151"/>
    </location>
</feature>
<dbReference type="InterPro" id="IPR052049">
    <property type="entry name" value="Electron_transfer_protein"/>
</dbReference>
<keyword evidence="9" id="KW-1185">Reference proteome</keyword>
<dbReference type="Pfam" id="PF03916">
    <property type="entry name" value="NrfD"/>
    <property type="match status" value="1"/>
</dbReference>
<feature type="transmembrane region" description="Helical" evidence="7">
    <location>
        <begin position="279"/>
        <end position="302"/>
    </location>
</feature>
<comment type="caution">
    <text evidence="8">The sequence shown here is derived from an EMBL/GenBank/DDBJ whole genome shotgun (WGS) entry which is preliminary data.</text>
</comment>
<evidence type="ECO:0000256" key="4">
    <source>
        <dbReference type="ARBA" id="ARBA00022692"/>
    </source>
</evidence>
<dbReference type="Gene3D" id="1.20.1630.10">
    <property type="entry name" value="Formate dehydrogenase/DMSO reductase domain"/>
    <property type="match status" value="1"/>
</dbReference>
<dbReference type="InterPro" id="IPR005614">
    <property type="entry name" value="NrfD-like"/>
</dbReference>
<feature type="transmembrane region" description="Helical" evidence="7">
    <location>
        <begin position="50"/>
        <end position="71"/>
    </location>
</feature>
<evidence type="ECO:0000256" key="6">
    <source>
        <dbReference type="ARBA" id="ARBA00023136"/>
    </source>
</evidence>
<keyword evidence="5 7" id="KW-1133">Transmembrane helix</keyword>
<dbReference type="RefSeq" id="WP_250083681.1">
    <property type="nucleotide sequence ID" value="NZ_JAMJPJ010000035.1"/>
</dbReference>
<evidence type="ECO:0000256" key="2">
    <source>
        <dbReference type="ARBA" id="ARBA00008929"/>
    </source>
</evidence>
<feature type="transmembrane region" description="Helical" evidence="7">
    <location>
        <begin position="205"/>
        <end position="228"/>
    </location>
</feature>
<name>A0ABT0SU09_9GAMM</name>
<keyword evidence="3" id="KW-1003">Cell membrane</keyword>
<reference evidence="8" key="1">
    <citation type="submission" date="2022-05" db="EMBL/GenBank/DDBJ databases">
        <title>Halomonas geminus sp. nov. and Halomonas llamarensis sp. nov. isolated from high-altitude salars of the Atacama Desert.</title>
        <authorList>
            <person name="Hintersatz C."/>
            <person name="Rojas L.A."/>
            <person name="Wei T.-S."/>
            <person name="Kutschke S."/>
            <person name="Lehmann F."/>
            <person name="Jain R."/>
            <person name="Pollmann K."/>
        </authorList>
    </citation>
    <scope>NUCLEOTIDE SEQUENCE</scope>
    <source>
        <strain evidence="8">ATCHA</strain>
    </source>
</reference>
<evidence type="ECO:0000313" key="8">
    <source>
        <dbReference type="EMBL" id="MCL7931328.1"/>
    </source>
</evidence>